<reference evidence="1 2" key="1">
    <citation type="submission" date="2024-06" db="EMBL/GenBank/DDBJ databases">
        <title>The Natural Products Discovery Center: Release of the First 8490 Sequenced Strains for Exploring Actinobacteria Biosynthetic Diversity.</title>
        <authorList>
            <person name="Kalkreuter E."/>
            <person name="Kautsar S.A."/>
            <person name="Yang D."/>
            <person name="Bader C.D."/>
            <person name="Teijaro C.N."/>
            <person name="Fluegel L."/>
            <person name="Davis C.M."/>
            <person name="Simpson J.R."/>
            <person name="Lauterbach L."/>
            <person name="Steele A.D."/>
            <person name="Gui C."/>
            <person name="Meng S."/>
            <person name="Li G."/>
            <person name="Viehrig K."/>
            <person name="Ye F."/>
            <person name="Su P."/>
            <person name="Kiefer A.F."/>
            <person name="Nichols A."/>
            <person name="Cepeda A.J."/>
            <person name="Yan W."/>
            <person name="Fan B."/>
            <person name="Jiang Y."/>
            <person name="Adhikari A."/>
            <person name="Zheng C.-J."/>
            <person name="Schuster L."/>
            <person name="Cowan T.M."/>
            <person name="Smanski M.J."/>
            <person name="Chevrette M.G."/>
            <person name="De Carvalho L.P.S."/>
            <person name="Shen B."/>
        </authorList>
    </citation>
    <scope>NUCLEOTIDE SEQUENCE [LARGE SCALE GENOMIC DNA]</scope>
    <source>
        <strain evidence="1 2">NPDC006434</strain>
    </source>
</reference>
<keyword evidence="2" id="KW-1185">Reference proteome</keyword>
<name>A0ABV2V501_9ACTN</name>
<organism evidence="1 2">
    <name type="scientific">Streptomyces ossamyceticus</name>
    <dbReference type="NCBI Taxonomy" id="249581"/>
    <lineage>
        <taxon>Bacteria</taxon>
        <taxon>Bacillati</taxon>
        <taxon>Actinomycetota</taxon>
        <taxon>Actinomycetes</taxon>
        <taxon>Kitasatosporales</taxon>
        <taxon>Streptomycetaceae</taxon>
        <taxon>Streptomyces</taxon>
    </lineage>
</organism>
<evidence type="ECO:0008006" key="3">
    <source>
        <dbReference type="Google" id="ProtNLM"/>
    </source>
</evidence>
<dbReference type="SUPFAM" id="SSF54060">
    <property type="entry name" value="His-Me finger endonucleases"/>
    <property type="match status" value="1"/>
</dbReference>
<proteinExistence type="predicted"/>
<gene>
    <name evidence="1" type="ORF">ABZZ21_31020</name>
</gene>
<evidence type="ECO:0000313" key="2">
    <source>
        <dbReference type="Proteomes" id="UP001550210"/>
    </source>
</evidence>
<sequence>MAEVDGQVQPVLIPERRWYDALLSGEGDEPIERWNSKVFQDLNSPTASSDCWSWTSALNDDGYGRFSLGGQSARAHHVLWALEHGSPPAYVYSPRGWEVVHLGHLCHDRDETCGGGPQCLHRRCVNPDHLALQSAAENIRASHSADHLRNRTHCPSGHEYAVDGFTYTDPAGKTRRYCRPCKSGQRAPQFVGSRKALEVAA</sequence>
<comment type="caution">
    <text evidence="1">The sequence shown here is derived from an EMBL/GenBank/DDBJ whole genome shotgun (WGS) entry which is preliminary data.</text>
</comment>
<dbReference type="EMBL" id="JBEXPZ010000045">
    <property type="protein sequence ID" value="MET9848897.1"/>
    <property type="molecule type" value="Genomic_DNA"/>
</dbReference>
<dbReference type="RefSeq" id="WP_355401072.1">
    <property type="nucleotide sequence ID" value="NZ_JBEXPZ010000045.1"/>
</dbReference>
<accession>A0ABV2V501</accession>
<dbReference type="InterPro" id="IPR044925">
    <property type="entry name" value="His-Me_finger_sf"/>
</dbReference>
<evidence type="ECO:0000313" key="1">
    <source>
        <dbReference type="EMBL" id="MET9848897.1"/>
    </source>
</evidence>
<protein>
    <recommendedName>
        <fullName evidence="3">HNH endonuclease</fullName>
    </recommendedName>
</protein>
<dbReference type="Proteomes" id="UP001550210">
    <property type="component" value="Unassembled WGS sequence"/>
</dbReference>